<dbReference type="PANTHER" id="PTHR30620:SF77">
    <property type="entry name" value="LYSOSOMAL BETA GLUCOSIDASE-LIKE"/>
    <property type="match status" value="1"/>
</dbReference>
<evidence type="ECO:0000259" key="12">
    <source>
        <dbReference type="Pfam" id="PF17681"/>
    </source>
</evidence>
<gene>
    <name evidence="13" type="ORF">CDL15_Pgr026695</name>
</gene>
<dbReference type="Gene3D" id="1.20.120.1900">
    <property type="entry name" value="Gamma-tubulin complex, C-terminal domain"/>
    <property type="match status" value="2"/>
</dbReference>
<dbReference type="Pfam" id="PF04130">
    <property type="entry name" value="GCP_C_terminal"/>
    <property type="match status" value="2"/>
</dbReference>
<dbReference type="Pfam" id="PF17681">
    <property type="entry name" value="GCP_N_terminal"/>
    <property type="match status" value="1"/>
</dbReference>
<evidence type="ECO:0000259" key="11">
    <source>
        <dbReference type="Pfam" id="PF04130"/>
    </source>
</evidence>
<evidence type="ECO:0000259" key="9">
    <source>
        <dbReference type="Pfam" id="PF00933"/>
    </source>
</evidence>
<keyword evidence="5" id="KW-0378">Hydrolase</keyword>
<dbReference type="PANTHER" id="PTHR30620">
    <property type="entry name" value="PERIPLASMIC BETA-GLUCOSIDASE-RELATED"/>
    <property type="match status" value="1"/>
</dbReference>
<dbReference type="SUPFAM" id="SSF51445">
    <property type="entry name" value="(Trans)glycosidases"/>
    <property type="match status" value="1"/>
</dbReference>
<evidence type="ECO:0000313" key="13">
    <source>
        <dbReference type="EMBL" id="OWM73596.1"/>
    </source>
</evidence>
<comment type="similarity">
    <text evidence="2">Belongs to the TUBGCP family.</text>
</comment>
<keyword evidence="6" id="KW-0206">Cytoskeleton</keyword>
<keyword evidence="3" id="KW-0963">Cytoplasm</keyword>
<comment type="caution">
    <text evidence="13">The sequence shown here is derived from an EMBL/GenBank/DDBJ whole genome shotgun (WGS) entry which is preliminary data.</text>
</comment>
<dbReference type="InterPro" id="IPR036962">
    <property type="entry name" value="Glyco_hydro_3_N_sf"/>
</dbReference>
<evidence type="ECO:0000313" key="14">
    <source>
        <dbReference type="Proteomes" id="UP000197138"/>
    </source>
</evidence>
<sequence length="1686" mass="185966">MAVESSLASLYDKLKVEDPWLPPRPWESIPSESGVSRSRIASSSPSPSENRLFDTSTVSEASLVRLALNALQGLESAVISVEKLSAAFCSDPADRTSHRVNGLWNRSSSTHVLGNILKSIGFSGCMVFLLRKFVGYFMNLSLDGQLNGTGQVEVETLGIEGDSHIQVGKEEHLPFGLVNQAFAGSVNKVLEGYTCALDTLYASVGLRRSSEAVPMPHDVPHHMGSLTSVVLSKITLLEVYLHTKEVRTQIEALGSICNLRNVALGFSLSSFKGLTAKAVEELTNFPRGSDLLSYLHDQLQAADPAHRALLKFLFVRSCEPYFGFIRSWIFKAEINDPYKEFMGEHVPDIGGCSQGEGGYVPGASVQVRRGISVPSFLKDFLVPIIRAGQQLQVLIKLFEFCNYIVPGINTYDDFLPCWKVFSDPAHTSPLTFSKRDIEGLVLSRNSYYNKMQEKLEEISTKLEFRYHQVGASGMGVHVPENFWGNLDAVVSFMLNDSPVAPPAADGERVDNMDSDDATSTCEADLLDSSYCSSSDCSNEQIESEEPIELPNGSSCPEDKYLSTLRFSRSSLEDKLDETNQVPCHEKSGSHEISERVDILGSIGPSHSDGAFSRYKSVDMEFRELTQSGSVLCHDNTWLKSSRFDLNTSNREAKHTGNIISFREMGPSRPYPKDGTLPNDAFDGATKTPNSFTLQSSDFRDSNFLSKNPMLSMKAFAHTISTTGASCCNIYGKSLPCFEFNSVEDAVRVCVEKLDGGCICEPECETSVKGNSDNVFVENTEALAALAEIDLKEHDKEDAISTNISGGSAWESLLGTLIEPKSRGFATEAEQRASDIQGLLETSIQRSSCESNNYKDRLFVFFEEHDRMPLSASATGIHSFDFLHLGYRVNWPVSIILTPSALKIYAEIFNFLMKVKLAIFSLTDSWCLLKVKDMMDLESVHMEYLMDSLHICFLSEETRAIGSIIKNVLQYALDFRGCLVRGVHDTGARADLLDKVQTIKQKFDKNMEELQRIYLRSPKHGKFGISHFWGFLNCNEYYSNGSERCDFFESSVQRSRSRSVLNLQCGMFTVIMAGNSTALAGLMLFLSLWAPLMVQAQDQSMKYKDPKQPINLRIRDLMNRMTLAEKIGQMVQLDRVAVTPEIMRNYSIGSVLSGGGSVPLPKATPKDWMDMVNELQNGSLSSRLGIPMIYGIDALHGHNNVDPDLVKRIGAATAREVRATGINYAFAPCIAVCRDPRWGRCYESYSEDPSIVEEMTELIPGLQGDIPAGSPKGVPFLGGKDKVLACAKHFVGDGGTVGGINENNTVIDWHGLLSIHMPGYYHAIIKGVSTIMVSYSSWNGKKMHANRALVTDFLKNRLKFRGFVISDWQGIDRVTYPPHSNYTYSVQAGIEAGIDMVMVPYNHTEFIDTLTRLVNDKIIPMSRIDDAVRRILRVKFMMGLFENPLSDQTLAAELGSQAHRDLARQAVRKSLVLLKNGENADDPMIPLPKNAPRILVAGTHAHNLGYQCGGWTTTWQGVSGNNHTAGTTILNAINNAVNLSTEVVYSQNPSAEFVKSNNFSYAIVAVGEPPYAETAGDNQNLTISEPGANVISNVCETVKCVVIVVSGRPLVIEPYLNQMDALVAAWLPGTEGQGVADVLFGDYGFTGKLPRTWFKTVDQLPMNVGDWHYDPLFPFGHGLTTEPVGAA</sequence>
<dbReference type="InterPro" id="IPR041470">
    <property type="entry name" value="GCP_N"/>
</dbReference>
<evidence type="ECO:0000256" key="8">
    <source>
        <dbReference type="SAM" id="MobiDB-lite"/>
    </source>
</evidence>
<dbReference type="InterPro" id="IPR036881">
    <property type="entry name" value="Glyco_hydro_3_C_sf"/>
</dbReference>
<dbReference type="InterPro" id="IPR002772">
    <property type="entry name" value="Glyco_hydro_3_C"/>
</dbReference>
<dbReference type="EMBL" id="MTKT01003950">
    <property type="protein sequence ID" value="OWM73596.1"/>
    <property type="molecule type" value="Genomic_DNA"/>
</dbReference>
<feature type="domain" description="Glycoside hydrolase family 3 C-terminal" evidence="10">
    <location>
        <begin position="1470"/>
        <end position="1679"/>
    </location>
</feature>
<dbReference type="PRINTS" id="PR00133">
    <property type="entry name" value="GLHYDRLASE3"/>
</dbReference>
<dbReference type="GO" id="GO:0043015">
    <property type="term" value="F:gamma-tubulin binding"/>
    <property type="evidence" value="ECO:0007669"/>
    <property type="project" value="InterPro"/>
</dbReference>
<dbReference type="Gene3D" id="3.20.20.300">
    <property type="entry name" value="Glycoside hydrolase, family 3, N-terminal domain"/>
    <property type="match status" value="1"/>
</dbReference>
<evidence type="ECO:0000256" key="1">
    <source>
        <dbReference type="ARBA" id="ARBA00004245"/>
    </source>
</evidence>
<evidence type="ECO:0000256" key="4">
    <source>
        <dbReference type="ARBA" id="ARBA00022701"/>
    </source>
</evidence>
<dbReference type="SUPFAM" id="SSF52279">
    <property type="entry name" value="Beta-D-glucan exohydrolase, C-terminal domain"/>
    <property type="match status" value="1"/>
</dbReference>
<dbReference type="Proteomes" id="UP000197138">
    <property type="component" value="Unassembled WGS sequence"/>
</dbReference>
<dbReference type="GO" id="GO:0005874">
    <property type="term" value="C:microtubule"/>
    <property type="evidence" value="ECO:0007669"/>
    <property type="project" value="UniProtKB-KW"/>
</dbReference>
<dbReference type="Pfam" id="PF01915">
    <property type="entry name" value="Glyco_hydro_3_C"/>
    <property type="match status" value="1"/>
</dbReference>
<feature type="domain" description="Gamma tubulin complex component protein N-terminal" evidence="12">
    <location>
        <begin position="67"/>
        <end position="402"/>
    </location>
</feature>
<dbReference type="InterPro" id="IPR001764">
    <property type="entry name" value="Glyco_hydro_3_N"/>
</dbReference>
<evidence type="ECO:0008006" key="15">
    <source>
        <dbReference type="Google" id="ProtNLM"/>
    </source>
</evidence>
<proteinExistence type="inferred from homology"/>
<evidence type="ECO:0000259" key="10">
    <source>
        <dbReference type="Pfam" id="PF01915"/>
    </source>
</evidence>
<organism evidence="13 14">
    <name type="scientific">Punica granatum</name>
    <name type="common">Pomegranate</name>
    <dbReference type="NCBI Taxonomy" id="22663"/>
    <lineage>
        <taxon>Eukaryota</taxon>
        <taxon>Viridiplantae</taxon>
        <taxon>Streptophyta</taxon>
        <taxon>Embryophyta</taxon>
        <taxon>Tracheophyta</taxon>
        <taxon>Spermatophyta</taxon>
        <taxon>Magnoliopsida</taxon>
        <taxon>eudicotyledons</taxon>
        <taxon>Gunneridae</taxon>
        <taxon>Pentapetalae</taxon>
        <taxon>rosids</taxon>
        <taxon>malvids</taxon>
        <taxon>Myrtales</taxon>
        <taxon>Lythraceae</taxon>
        <taxon>Punica</taxon>
    </lineage>
</organism>
<feature type="region of interest" description="Disordered" evidence="8">
    <location>
        <begin position="18"/>
        <end position="53"/>
    </location>
</feature>
<dbReference type="FunFam" id="3.40.50.1700:FF:000002">
    <property type="entry name" value="Glycosyl hydrolase family protein"/>
    <property type="match status" value="1"/>
</dbReference>
<dbReference type="GO" id="GO:0009251">
    <property type="term" value="P:glucan catabolic process"/>
    <property type="evidence" value="ECO:0007669"/>
    <property type="project" value="TreeGrafter"/>
</dbReference>
<dbReference type="InterPro" id="IPR051915">
    <property type="entry name" value="Cellulose_Degrad_GH3"/>
</dbReference>
<protein>
    <recommendedName>
        <fullName evidence="15">Beta-glucosidase</fullName>
    </recommendedName>
</protein>
<dbReference type="GO" id="GO:0008422">
    <property type="term" value="F:beta-glucosidase activity"/>
    <property type="evidence" value="ECO:0007669"/>
    <property type="project" value="TreeGrafter"/>
</dbReference>
<feature type="domain" description="Gamma tubulin complex component C-terminal" evidence="11">
    <location>
        <begin position="929"/>
        <end position="1037"/>
    </location>
</feature>
<feature type="region of interest" description="Disordered" evidence="8">
    <location>
        <begin position="661"/>
        <end position="683"/>
    </location>
</feature>
<keyword evidence="7" id="KW-0326">Glycosidase</keyword>
<dbReference type="Pfam" id="PF00933">
    <property type="entry name" value="Glyco_hydro_3"/>
    <property type="match status" value="1"/>
</dbReference>
<dbReference type="FunFam" id="3.20.20.300:FF:000003">
    <property type="entry name" value="Beta-D-glucan exohydrolase isoenzyme ExoI"/>
    <property type="match status" value="1"/>
</dbReference>
<dbReference type="InterPro" id="IPR042241">
    <property type="entry name" value="GCP_C_sf"/>
</dbReference>
<reference evidence="14" key="1">
    <citation type="journal article" date="2017" name="Plant J.">
        <title>The pomegranate (Punica granatum L.) genome and the genomics of punicalagin biosynthesis.</title>
        <authorList>
            <person name="Qin G."/>
            <person name="Xu C."/>
            <person name="Ming R."/>
            <person name="Tang H."/>
            <person name="Guyot R."/>
            <person name="Kramer E.M."/>
            <person name="Hu Y."/>
            <person name="Yi X."/>
            <person name="Qi Y."/>
            <person name="Xu X."/>
            <person name="Gao Z."/>
            <person name="Pan H."/>
            <person name="Jian J."/>
            <person name="Tian Y."/>
            <person name="Yue Z."/>
            <person name="Xu Y."/>
        </authorList>
    </citation>
    <scope>NUCLEOTIDE SEQUENCE [LARGE SCALE GENOMIC DNA]</scope>
    <source>
        <strain evidence="14">cv. Dabenzi</strain>
    </source>
</reference>
<keyword evidence="4" id="KW-0493">Microtubule</keyword>
<dbReference type="InterPro" id="IPR017853">
    <property type="entry name" value="GH"/>
</dbReference>
<evidence type="ECO:0000256" key="7">
    <source>
        <dbReference type="ARBA" id="ARBA00023295"/>
    </source>
</evidence>
<dbReference type="InterPro" id="IPR040457">
    <property type="entry name" value="GCP_C"/>
</dbReference>
<evidence type="ECO:0000256" key="6">
    <source>
        <dbReference type="ARBA" id="ARBA00023212"/>
    </source>
</evidence>
<feature type="domain" description="Gamma tubulin complex component C-terminal" evidence="11">
    <location>
        <begin position="827"/>
        <end position="925"/>
    </location>
</feature>
<name>A0A218WLT1_PUNGR</name>
<evidence type="ECO:0000256" key="2">
    <source>
        <dbReference type="ARBA" id="ARBA00010337"/>
    </source>
</evidence>
<dbReference type="Gene3D" id="3.40.50.1700">
    <property type="entry name" value="Glycoside hydrolase family 3 C-terminal domain"/>
    <property type="match status" value="1"/>
</dbReference>
<accession>A0A218WLT1</accession>
<feature type="domain" description="Glycoside hydrolase family 3 N-terminal" evidence="9">
    <location>
        <begin position="1121"/>
        <end position="1433"/>
    </location>
</feature>
<evidence type="ECO:0000256" key="5">
    <source>
        <dbReference type="ARBA" id="ARBA00022801"/>
    </source>
</evidence>
<comment type="subcellular location">
    <subcellularLocation>
        <location evidence="1">Cytoplasm</location>
        <location evidence="1">Cytoskeleton</location>
    </subcellularLocation>
</comment>
<evidence type="ECO:0000256" key="3">
    <source>
        <dbReference type="ARBA" id="ARBA00022490"/>
    </source>
</evidence>
<feature type="compositionally biased region" description="Low complexity" evidence="8">
    <location>
        <begin position="31"/>
        <end position="49"/>
    </location>
</feature>